<organism evidence="2 3">
    <name type="scientific">Desulfovibrio subterraneus</name>
    <dbReference type="NCBI Taxonomy" id="2718620"/>
    <lineage>
        <taxon>Bacteria</taxon>
        <taxon>Pseudomonadati</taxon>
        <taxon>Thermodesulfobacteriota</taxon>
        <taxon>Desulfovibrionia</taxon>
        <taxon>Desulfovibrionales</taxon>
        <taxon>Desulfovibrionaceae</taxon>
        <taxon>Desulfovibrio</taxon>
    </lineage>
</organism>
<evidence type="ECO:0000256" key="1">
    <source>
        <dbReference type="SAM" id="MobiDB-lite"/>
    </source>
</evidence>
<name>A0A7J0BLI1_9BACT</name>
<accession>A0A7J0BLI1</accession>
<keyword evidence="3" id="KW-1185">Reference proteome</keyword>
<gene>
    <name evidence="2" type="ORF">DSM101010T_29680</name>
</gene>
<proteinExistence type="predicted"/>
<protein>
    <submittedName>
        <fullName evidence="2">Uncharacterized protein</fullName>
    </submittedName>
</protein>
<evidence type="ECO:0000313" key="3">
    <source>
        <dbReference type="Proteomes" id="UP000503840"/>
    </source>
</evidence>
<dbReference type="AlphaFoldDB" id="A0A7J0BLI1"/>
<dbReference type="EMBL" id="BLVO01000016">
    <property type="protein sequence ID" value="GFM34603.1"/>
    <property type="molecule type" value="Genomic_DNA"/>
</dbReference>
<evidence type="ECO:0000313" key="2">
    <source>
        <dbReference type="EMBL" id="GFM34603.1"/>
    </source>
</evidence>
<sequence length="65" mass="7281">MERALGISDYVYSFDNYRPLDYSVLFLRDAAGTSLTARTNRPPDSIHPQHLPGEGNGRPIFEIAT</sequence>
<feature type="region of interest" description="Disordered" evidence="1">
    <location>
        <begin position="37"/>
        <end position="65"/>
    </location>
</feature>
<reference evidence="2 3" key="1">
    <citation type="submission" date="2020-05" db="EMBL/GenBank/DDBJ databases">
        <title>Draft genome sequence of Desulfovibrio sp. strain HN2T.</title>
        <authorList>
            <person name="Ueno A."/>
            <person name="Tamazawa S."/>
            <person name="Tamamura S."/>
            <person name="Murakami T."/>
            <person name="Kiyama T."/>
            <person name="Inomata H."/>
            <person name="Amano Y."/>
            <person name="Miyakawa K."/>
            <person name="Tamaki H."/>
            <person name="Naganuma T."/>
            <person name="Kaneko K."/>
        </authorList>
    </citation>
    <scope>NUCLEOTIDE SEQUENCE [LARGE SCALE GENOMIC DNA]</scope>
    <source>
        <strain evidence="2 3">HN2</strain>
    </source>
</reference>
<dbReference type="Proteomes" id="UP000503840">
    <property type="component" value="Unassembled WGS sequence"/>
</dbReference>
<comment type="caution">
    <text evidence="2">The sequence shown here is derived from an EMBL/GenBank/DDBJ whole genome shotgun (WGS) entry which is preliminary data.</text>
</comment>